<dbReference type="Pfam" id="PF19619">
    <property type="entry name" value="DUF6124"/>
    <property type="match status" value="1"/>
</dbReference>
<keyword evidence="3" id="KW-1185">Reference proteome</keyword>
<reference evidence="1 3" key="1">
    <citation type="submission" date="2017-08" db="EMBL/GenBank/DDBJ databases">
        <title>Genomic and metabolic characterisation of spoilage-associated Pseudomonas species.</title>
        <authorList>
            <person name="Stanborough T."/>
            <person name="Fegan N."/>
            <person name="Powell S.M."/>
            <person name="Singh T."/>
            <person name="Tamplin M.L."/>
            <person name="Chandry P.S."/>
        </authorList>
    </citation>
    <scope>NUCLEOTIDE SEQUENCE [LARGE SCALE GENOMIC DNA]</scope>
    <source>
        <strain evidence="1 3">L1814</strain>
    </source>
</reference>
<name>A0AAX2HDB9_9PSED</name>
<dbReference type="EMBL" id="OBKZ01000045">
    <property type="protein sequence ID" value="SOB54229.1"/>
    <property type="molecule type" value="Genomic_DNA"/>
</dbReference>
<dbReference type="EMBL" id="NQKG01000003">
    <property type="protein sequence ID" value="OZY56260.1"/>
    <property type="molecule type" value="Genomic_DNA"/>
</dbReference>
<dbReference type="AlphaFoldDB" id="A0AAX2HDB9"/>
<evidence type="ECO:0000313" key="3">
    <source>
        <dbReference type="Proteomes" id="UP000216897"/>
    </source>
</evidence>
<comment type="caution">
    <text evidence="2">The sequence shown here is derived from an EMBL/GenBank/DDBJ whole genome shotgun (WGS) entry which is preliminary data.</text>
</comment>
<organism evidence="2 4">
    <name type="scientific">Pseudomonas lundensis</name>
    <dbReference type="NCBI Taxonomy" id="86185"/>
    <lineage>
        <taxon>Bacteria</taxon>
        <taxon>Pseudomonadati</taxon>
        <taxon>Pseudomonadota</taxon>
        <taxon>Gammaproteobacteria</taxon>
        <taxon>Pseudomonadales</taxon>
        <taxon>Pseudomonadaceae</taxon>
        <taxon>Pseudomonas</taxon>
    </lineage>
</organism>
<evidence type="ECO:0000313" key="2">
    <source>
        <dbReference type="EMBL" id="SOB54229.1"/>
    </source>
</evidence>
<evidence type="ECO:0000313" key="4">
    <source>
        <dbReference type="Proteomes" id="UP000219564"/>
    </source>
</evidence>
<dbReference type="GeneID" id="61878723"/>
<gene>
    <name evidence="1" type="ORF">CJF38_04160</name>
    <name evidence="2" type="ORF">PLUA15_50102</name>
</gene>
<protein>
    <submittedName>
        <fullName evidence="1">DUF3077 domain-containing protein</fullName>
    </submittedName>
</protein>
<sequence length="106" mass="11438">MLKITPDPPAHGTFVLASNDELLKDRAAAQRALSHYLPGNTARHPSIDVENALVHASDLLRCASVSAVEASSNLDGTQRDWVLSVLYLVDMARTQVDLSLSSLTAR</sequence>
<reference evidence="2 4" key="2">
    <citation type="submission" date="2017-08" db="EMBL/GenBank/DDBJ databases">
        <authorList>
            <person name="Chaillou S."/>
        </authorList>
    </citation>
    <scope>NUCLEOTIDE SEQUENCE [LARGE SCALE GENOMIC DNA]</scope>
    <source>
        <strain evidence="2 4">MFPA15A1205</strain>
    </source>
</reference>
<proteinExistence type="predicted"/>
<accession>A0AAX2HDB9</accession>
<dbReference type="Proteomes" id="UP000216897">
    <property type="component" value="Unassembled WGS sequence"/>
</dbReference>
<evidence type="ECO:0000313" key="1">
    <source>
        <dbReference type="EMBL" id="OZY56260.1"/>
    </source>
</evidence>
<dbReference type="RefSeq" id="WP_052892220.1">
    <property type="nucleotide sequence ID" value="NZ_CAUQZS010000001.1"/>
</dbReference>
<dbReference type="Proteomes" id="UP000219564">
    <property type="component" value="Unassembled WGS sequence"/>
</dbReference>